<dbReference type="InterPro" id="IPR001881">
    <property type="entry name" value="EGF-like_Ca-bd_dom"/>
</dbReference>
<evidence type="ECO:0000259" key="7">
    <source>
        <dbReference type="PROSITE" id="PS50026"/>
    </source>
</evidence>
<keyword evidence="4 6" id="KW-1015">Disulfide bond</keyword>
<dbReference type="Gene3D" id="2.10.25.10">
    <property type="entry name" value="Laminin"/>
    <property type="match status" value="1"/>
</dbReference>
<reference evidence="8" key="2">
    <citation type="submission" date="2025-09" db="UniProtKB">
        <authorList>
            <consortium name="Ensembl"/>
        </authorList>
    </citation>
    <scope>IDENTIFICATION</scope>
</reference>
<keyword evidence="2" id="KW-0732">Signal</keyword>
<protein>
    <recommendedName>
        <fullName evidence="7">EGF-like domain-containing protein</fullName>
    </recommendedName>
</protein>
<dbReference type="STRING" id="32473.ENSXCOP00000010548"/>
<dbReference type="CDD" id="cd00054">
    <property type="entry name" value="EGF_CA"/>
    <property type="match status" value="1"/>
</dbReference>
<evidence type="ECO:0000256" key="2">
    <source>
        <dbReference type="ARBA" id="ARBA00022729"/>
    </source>
</evidence>
<dbReference type="Ensembl" id="ENSXCOT00000010672.1">
    <property type="protein sequence ID" value="ENSXCOP00000010548.1"/>
    <property type="gene ID" value="ENSXCOG00000007978.1"/>
</dbReference>
<dbReference type="SMART" id="SM00181">
    <property type="entry name" value="EGF"/>
    <property type="match status" value="1"/>
</dbReference>
<dbReference type="SUPFAM" id="SSF57196">
    <property type="entry name" value="EGF/Laminin"/>
    <property type="match status" value="1"/>
</dbReference>
<evidence type="ECO:0000256" key="1">
    <source>
        <dbReference type="ARBA" id="ARBA00022536"/>
    </source>
</evidence>
<evidence type="ECO:0000256" key="6">
    <source>
        <dbReference type="PROSITE-ProRule" id="PRU00076"/>
    </source>
</evidence>
<evidence type="ECO:0000256" key="5">
    <source>
        <dbReference type="ARBA" id="ARBA00023180"/>
    </source>
</evidence>
<dbReference type="GO" id="GO:0005509">
    <property type="term" value="F:calcium ion binding"/>
    <property type="evidence" value="ECO:0007669"/>
    <property type="project" value="InterPro"/>
</dbReference>
<keyword evidence="1 6" id="KW-0245">EGF-like domain</keyword>
<dbReference type="PRINTS" id="PR00010">
    <property type="entry name" value="EGFBLOOD"/>
</dbReference>
<dbReference type="InterPro" id="IPR000742">
    <property type="entry name" value="EGF"/>
</dbReference>
<evidence type="ECO:0000256" key="4">
    <source>
        <dbReference type="ARBA" id="ARBA00023157"/>
    </source>
</evidence>
<feature type="disulfide bond" evidence="6">
    <location>
        <begin position="39"/>
        <end position="48"/>
    </location>
</feature>
<proteinExistence type="predicted"/>
<dbReference type="FunFam" id="2.10.25.10:FF:000255">
    <property type="entry name" value="Sushi, nidogen and EGF-like domains 1"/>
    <property type="match status" value="1"/>
</dbReference>
<evidence type="ECO:0000313" key="8">
    <source>
        <dbReference type="Ensembl" id="ENSXCOP00000010548.1"/>
    </source>
</evidence>
<keyword evidence="3" id="KW-0677">Repeat</keyword>
<reference evidence="8" key="1">
    <citation type="submission" date="2025-08" db="UniProtKB">
        <authorList>
            <consortium name="Ensembl"/>
        </authorList>
    </citation>
    <scope>IDENTIFICATION</scope>
</reference>
<keyword evidence="9" id="KW-1185">Reference proteome</keyword>
<dbReference type="AlphaFoldDB" id="A0A3B5LEF8"/>
<sequence length="71" mass="7829">MLESAVFPLNFDRPDPCSSTPCQNGGTCFHYLGKYKCECTDEYSGKDCQISQSSLRPSAGKQTLCHRATMS</sequence>
<feature type="domain" description="EGF-like" evidence="7">
    <location>
        <begin position="13"/>
        <end position="49"/>
    </location>
</feature>
<name>A0A3B5LEF8_9TELE</name>
<dbReference type="SMART" id="SM00179">
    <property type="entry name" value="EGF_CA"/>
    <property type="match status" value="1"/>
</dbReference>
<evidence type="ECO:0000313" key="9">
    <source>
        <dbReference type="Proteomes" id="UP000261380"/>
    </source>
</evidence>
<dbReference type="Pfam" id="PF00008">
    <property type="entry name" value="EGF"/>
    <property type="match status" value="1"/>
</dbReference>
<evidence type="ECO:0000256" key="3">
    <source>
        <dbReference type="ARBA" id="ARBA00022737"/>
    </source>
</evidence>
<accession>A0A3B5LEF8</accession>
<organism evidence="8 9">
    <name type="scientific">Xiphophorus couchianus</name>
    <name type="common">Monterrey platyfish</name>
    <dbReference type="NCBI Taxonomy" id="32473"/>
    <lineage>
        <taxon>Eukaryota</taxon>
        <taxon>Metazoa</taxon>
        <taxon>Chordata</taxon>
        <taxon>Craniata</taxon>
        <taxon>Vertebrata</taxon>
        <taxon>Euteleostomi</taxon>
        <taxon>Actinopterygii</taxon>
        <taxon>Neopterygii</taxon>
        <taxon>Teleostei</taxon>
        <taxon>Neoteleostei</taxon>
        <taxon>Acanthomorphata</taxon>
        <taxon>Ovalentaria</taxon>
        <taxon>Atherinomorphae</taxon>
        <taxon>Cyprinodontiformes</taxon>
        <taxon>Poeciliidae</taxon>
        <taxon>Poeciliinae</taxon>
        <taxon>Xiphophorus</taxon>
    </lineage>
</organism>
<comment type="caution">
    <text evidence="6">Lacks conserved residue(s) required for the propagation of feature annotation.</text>
</comment>
<dbReference type="PROSITE" id="PS50026">
    <property type="entry name" value="EGF_3"/>
    <property type="match status" value="1"/>
</dbReference>
<keyword evidence="5" id="KW-0325">Glycoprotein</keyword>
<dbReference type="Proteomes" id="UP000261380">
    <property type="component" value="Unplaced"/>
</dbReference>
<dbReference type="PROSITE" id="PS00022">
    <property type="entry name" value="EGF_1"/>
    <property type="match status" value="1"/>
</dbReference>